<reference evidence="9" key="1">
    <citation type="journal article" date="2019" name="Int. J. Syst. Evol. Microbiol.">
        <title>The Global Catalogue of Microorganisms (GCM) 10K type strain sequencing project: providing services to taxonomists for standard genome sequencing and annotation.</title>
        <authorList>
            <consortium name="The Broad Institute Genomics Platform"/>
            <consortium name="The Broad Institute Genome Sequencing Center for Infectious Disease"/>
            <person name="Wu L."/>
            <person name="Ma J."/>
        </authorList>
    </citation>
    <scope>NUCLEOTIDE SEQUENCE [LARGE SCALE GENOMIC DNA]</scope>
    <source>
        <strain evidence="9">CCUG 55250</strain>
    </source>
</reference>
<dbReference type="InterPro" id="IPR050131">
    <property type="entry name" value="Peptidase_S8_subtilisin-like"/>
</dbReference>
<evidence type="ECO:0000259" key="7">
    <source>
        <dbReference type="Pfam" id="PF00082"/>
    </source>
</evidence>
<dbReference type="InterPro" id="IPR015500">
    <property type="entry name" value="Peptidase_S8_subtilisin-rel"/>
</dbReference>
<evidence type="ECO:0000256" key="2">
    <source>
        <dbReference type="ARBA" id="ARBA00022670"/>
    </source>
</evidence>
<dbReference type="RefSeq" id="WP_379848830.1">
    <property type="nucleotide sequence ID" value="NZ_JBHSMA010000008.1"/>
</dbReference>
<evidence type="ECO:0000256" key="4">
    <source>
        <dbReference type="ARBA" id="ARBA00022825"/>
    </source>
</evidence>
<keyword evidence="2 5" id="KW-0645">Protease</keyword>
<feature type="domain" description="Peptidase S8/S53" evidence="7">
    <location>
        <begin position="101"/>
        <end position="372"/>
    </location>
</feature>
<feature type="active site" description="Charge relay system" evidence="5">
    <location>
        <position position="336"/>
    </location>
</feature>
<evidence type="ECO:0000313" key="8">
    <source>
        <dbReference type="EMBL" id="MFC5411883.1"/>
    </source>
</evidence>
<evidence type="ECO:0000313" key="9">
    <source>
        <dbReference type="Proteomes" id="UP001596106"/>
    </source>
</evidence>
<name>A0ABW0IEH0_9BACT</name>
<accession>A0ABW0IEH0</accession>
<dbReference type="PANTHER" id="PTHR43806">
    <property type="entry name" value="PEPTIDASE S8"/>
    <property type="match status" value="1"/>
</dbReference>
<proteinExistence type="inferred from homology"/>
<evidence type="ECO:0000256" key="6">
    <source>
        <dbReference type="RuleBase" id="RU003355"/>
    </source>
</evidence>
<evidence type="ECO:0000256" key="1">
    <source>
        <dbReference type="ARBA" id="ARBA00011073"/>
    </source>
</evidence>
<dbReference type="InterPro" id="IPR000209">
    <property type="entry name" value="Peptidase_S8/S53_dom"/>
</dbReference>
<feature type="active site" description="Charge relay system" evidence="5">
    <location>
        <position position="110"/>
    </location>
</feature>
<keyword evidence="9" id="KW-1185">Reference proteome</keyword>
<dbReference type="InterPro" id="IPR023827">
    <property type="entry name" value="Peptidase_S8_Asp-AS"/>
</dbReference>
<evidence type="ECO:0000256" key="3">
    <source>
        <dbReference type="ARBA" id="ARBA00022801"/>
    </source>
</evidence>
<dbReference type="EMBL" id="JBHSMA010000008">
    <property type="protein sequence ID" value="MFC5411883.1"/>
    <property type="molecule type" value="Genomic_DNA"/>
</dbReference>
<keyword evidence="3 5" id="KW-0378">Hydrolase</keyword>
<dbReference type="Pfam" id="PF00082">
    <property type="entry name" value="Peptidase_S8"/>
    <property type="match status" value="1"/>
</dbReference>
<keyword evidence="4 5" id="KW-0720">Serine protease</keyword>
<dbReference type="InterPro" id="IPR023828">
    <property type="entry name" value="Peptidase_S8_Ser-AS"/>
</dbReference>
<dbReference type="PROSITE" id="PS00136">
    <property type="entry name" value="SUBTILASE_ASP"/>
    <property type="match status" value="1"/>
</dbReference>
<comment type="caution">
    <text evidence="8">The sequence shown here is derived from an EMBL/GenBank/DDBJ whole genome shotgun (WGS) entry which is preliminary data.</text>
</comment>
<protein>
    <submittedName>
        <fullName evidence="8">S8 family serine peptidase</fullName>
    </submittedName>
</protein>
<sequence length="396" mass="40321">MKQKHIILRTTQTATRDPFLGALSHARSAESVAAGLTVEVDEIDRRKVSSMTRNSDILAVAPAIPMKLVEPMDKKTVAKPAAQTVAWGVKAVGADTSPFTGAGVVVAVLDTGIDAAHPAFAGVQVIEQDFTGEGNGDAHGHGTHCAGTIFGRISGNTRIGVAPGVQKALIGKVLGQNGGGSSDQIVSAIQWAGQNGANVISMSLGMDFPGFVKELIGQGFPAELATSYALEGYRANVQLFERLAALIRIQGSFAQATVIVAAAGNESQRNVNPDFEISVSPPAVSEGIISVAALGESTQGLVVAPFSNTGANIAGPGVKILSAKPGGGFVQMSGTSMATPHVAGVAALWAEKIMKTGLLTPLTLTAKLVASGTETGLKAGFDPADIGTGLARAPQV</sequence>
<dbReference type="PROSITE" id="PS00138">
    <property type="entry name" value="SUBTILASE_SER"/>
    <property type="match status" value="1"/>
</dbReference>
<dbReference type="PRINTS" id="PR00723">
    <property type="entry name" value="SUBTILISIN"/>
</dbReference>
<feature type="active site" description="Charge relay system" evidence="5">
    <location>
        <position position="141"/>
    </location>
</feature>
<comment type="similarity">
    <text evidence="1 5 6">Belongs to the peptidase S8 family.</text>
</comment>
<dbReference type="PANTHER" id="PTHR43806:SF11">
    <property type="entry name" value="CEREVISIN-RELATED"/>
    <property type="match status" value="1"/>
</dbReference>
<dbReference type="Gene3D" id="3.40.50.200">
    <property type="entry name" value="Peptidase S8/S53 domain"/>
    <property type="match status" value="1"/>
</dbReference>
<dbReference type="Proteomes" id="UP001596106">
    <property type="component" value="Unassembled WGS sequence"/>
</dbReference>
<dbReference type="PROSITE" id="PS51892">
    <property type="entry name" value="SUBTILASE"/>
    <property type="match status" value="1"/>
</dbReference>
<gene>
    <name evidence="8" type="ORF">ACFPMF_21345</name>
</gene>
<evidence type="ECO:0000256" key="5">
    <source>
        <dbReference type="PROSITE-ProRule" id="PRU01240"/>
    </source>
</evidence>
<dbReference type="SUPFAM" id="SSF52743">
    <property type="entry name" value="Subtilisin-like"/>
    <property type="match status" value="1"/>
</dbReference>
<dbReference type="InterPro" id="IPR036852">
    <property type="entry name" value="Peptidase_S8/S53_dom_sf"/>
</dbReference>
<dbReference type="CDD" id="cd07480">
    <property type="entry name" value="Peptidases_S8_12"/>
    <property type="match status" value="1"/>
</dbReference>
<organism evidence="8 9">
    <name type="scientific">Larkinella bovis</name>
    <dbReference type="NCBI Taxonomy" id="683041"/>
    <lineage>
        <taxon>Bacteria</taxon>
        <taxon>Pseudomonadati</taxon>
        <taxon>Bacteroidota</taxon>
        <taxon>Cytophagia</taxon>
        <taxon>Cytophagales</taxon>
        <taxon>Spirosomataceae</taxon>
        <taxon>Larkinella</taxon>
    </lineage>
</organism>